<protein>
    <submittedName>
        <fullName evidence="2">Uncharacterized protein</fullName>
    </submittedName>
</protein>
<organism evidence="2 3">
    <name type="scientific">Coprinellus micaceus</name>
    <name type="common">Glistening ink-cap mushroom</name>
    <name type="synonym">Coprinus micaceus</name>
    <dbReference type="NCBI Taxonomy" id="71717"/>
    <lineage>
        <taxon>Eukaryota</taxon>
        <taxon>Fungi</taxon>
        <taxon>Dikarya</taxon>
        <taxon>Basidiomycota</taxon>
        <taxon>Agaricomycotina</taxon>
        <taxon>Agaricomycetes</taxon>
        <taxon>Agaricomycetidae</taxon>
        <taxon>Agaricales</taxon>
        <taxon>Agaricineae</taxon>
        <taxon>Psathyrellaceae</taxon>
        <taxon>Coprinellus</taxon>
    </lineage>
</organism>
<name>A0A4Y7SH81_COPMI</name>
<dbReference type="Proteomes" id="UP000298030">
    <property type="component" value="Unassembled WGS sequence"/>
</dbReference>
<dbReference type="EMBL" id="QPFP01000117">
    <property type="protein sequence ID" value="TEB21257.1"/>
    <property type="molecule type" value="Genomic_DNA"/>
</dbReference>
<evidence type="ECO:0000313" key="2">
    <source>
        <dbReference type="EMBL" id="TEB21257.1"/>
    </source>
</evidence>
<reference evidence="2 3" key="1">
    <citation type="journal article" date="2019" name="Nat. Ecol. Evol.">
        <title>Megaphylogeny resolves global patterns of mushroom evolution.</title>
        <authorList>
            <person name="Varga T."/>
            <person name="Krizsan K."/>
            <person name="Foldi C."/>
            <person name="Dima B."/>
            <person name="Sanchez-Garcia M."/>
            <person name="Sanchez-Ramirez S."/>
            <person name="Szollosi G.J."/>
            <person name="Szarkandi J.G."/>
            <person name="Papp V."/>
            <person name="Albert L."/>
            <person name="Andreopoulos W."/>
            <person name="Angelini C."/>
            <person name="Antonin V."/>
            <person name="Barry K.W."/>
            <person name="Bougher N.L."/>
            <person name="Buchanan P."/>
            <person name="Buyck B."/>
            <person name="Bense V."/>
            <person name="Catcheside P."/>
            <person name="Chovatia M."/>
            <person name="Cooper J."/>
            <person name="Damon W."/>
            <person name="Desjardin D."/>
            <person name="Finy P."/>
            <person name="Geml J."/>
            <person name="Haridas S."/>
            <person name="Hughes K."/>
            <person name="Justo A."/>
            <person name="Karasinski D."/>
            <person name="Kautmanova I."/>
            <person name="Kiss B."/>
            <person name="Kocsube S."/>
            <person name="Kotiranta H."/>
            <person name="LaButti K.M."/>
            <person name="Lechner B.E."/>
            <person name="Liimatainen K."/>
            <person name="Lipzen A."/>
            <person name="Lukacs Z."/>
            <person name="Mihaltcheva S."/>
            <person name="Morgado L.N."/>
            <person name="Niskanen T."/>
            <person name="Noordeloos M.E."/>
            <person name="Ohm R.A."/>
            <person name="Ortiz-Santana B."/>
            <person name="Ovrebo C."/>
            <person name="Racz N."/>
            <person name="Riley R."/>
            <person name="Savchenko A."/>
            <person name="Shiryaev A."/>
            <person name="Soop K."/>
            <person name="Spirin V."/>
            <person name="Szebenyi C."/>
            <person name="Tomsovsky M."/>
            <person name="Tulloss R.E."/>
            <person name="Uehling J."/>
            <person name="Grigoriev I.V."/>
            <person name="Vagvolgyi C."/>
            <person name="Papp T."/>
            <person name="Martin F.M."/>
            <person name="Miettinen O."/>
            <person name="Hibbett D.S."/>
            <person name="Nagy L.G."/>
        </authorList>
    </citation>
    <scope>NUCLEOTIDE SEQUENCE [LARGE SCALE GENOMIC DNA]</scope>
    <source>
        <strain evidence="2 3">FP101781</strain>
    </source>
</reference>
<keyword evidence="3" id="KW-1185">Reference proteome</keyword>
<dbReference type="AlphaFoldDB" id="A0A4Y7SH81"/>
<sequence>MGCTPVPDFHTHNGRHNRKPHPWSRDSPSNSIHLPISRGAYISTLIDHTNIPFSNSLTGAP</sequence>
<evidence type="ECO:0000256" key="1">
    <source>
        <dbReference type="SAM" id="MobiDB-lite"/>
    </source>
</evidence>
<feature type="region of interest" description="Disordered" evidence="1">
    <location>
        <begin position="1"/>
        <end position="31"/>
    </location>
</feature>
<evidence type="ECO:0000313" key="3">
    <source>
        <dbReference type="Proteomes" id="UP000298030"/>
    </source>
</evidence>
<accession>A0A4Y7SH81</accession>
<comment type="caution">
    <text evidence="2">The sequence shown here is derived from an EMBL/GenBank/DDBJ whole genome shotgun (WGS) entry which is preliminary data.</text>
</comment>
<proteinExistence type="predicted"/>
<feature type="compositionally biased region" description="Basic residues" evidence="1">
    <location>
        <begin position="12"/>
        <end position="22"/>
    </location>
</feature>
<gene>
    <name evidence="2" type="ORF">FA13DRAFT_1742266</name>
</gene>